<proteinExistence type="predicted"/>
<dbReference type="Proteomes" id="UP000277766">
    <property type="component" value="Unassembled WGS sequence"/>
</dbReference>
<name>A0A431VSY8_9DEIO</name>
<evidence type="ECO:0000313" key="1">
    <source>
        <dbReference type="EMBL" id="RTR26352.1"/>
    </source>
</evidence>
<evidence type="ECO:0000313" key="2">
    <source>
        <dbReference type="Proteomes" id="UP000277766"/>
    </source>
</evidence>
<dbReference type="EMBL" id="RXPE01000016">
    <property type="protein sequence ID" value="RTR26352.1"/>
    <property type="molecule type" value="Genomic_DNA"/>
</dbReference>
<keyword evidence="2" id="KW-1185">Reference proteome</keyword>
<dbReference type="AlphaFoldDB" id="A0A431VSY8"/>
<sequence>MRRLLTLPGGDRILLDSGRLEFPDLDEVSSGKAPHYVQVHQITSAWKDWAAVPEHEWQALAAQVGGTLSARPLPDRAQLPLELLGCFRLRFPGGGELTYSVPSGEWSDVAVTPSSEAMMRGFAKEMDALHRVNRAELQRLFSRYRVQVPSAPVGWERSASQGRRHKPAGDVLAEPLAKEAQGRAGSLTSYLALNPVARQAIDYALNPQRSRPVFGEMVQPLPDGYSAGMAGLIGTSFDYALRYLLAGTYAQAVWTPLTVPARYAVFQMDRERVLAEVGEACAMLEQITGLSDFGPEQARAATVLASYDVVARTGRFQELAGPASEVVQRDVLGLIQAVPLERFRPERHLIAGPLFAAAGRVGGADADLLIDDTLIEVKATRKPSVELQHLRQLVGYLVLERLGGIDHAEVPVRRVGFYYARYGVLHTWTVPELFRPGTLPRLVGWFDDSLPSRPAEAH</sequence>
<protein>
    <submittedName>
        <fullName evidence="1">Uncharacterized protein</fullName>
    </submittedName>
</protein>
<dbReference type="OrthoDB" id="514749at2"/>
<accession>A0A431VSY8</accession>
<comment type="caution">
    <text evidence="1">The sequence shown here is derived from an EMBL/GenBank/DDBJ whole genome shotgun (WGS) entry which is preliminary data.</text>
</comment>
<gene>
    <name evidence="1" type="ORF">EJ104_08405</name>
</gene>
<reference evidence="1 2" key="1">
    <citation type="submission" date="2018-12" db="EMBL/GenBank/DDBJ databases">
        <title>Deinococcus radiophilus ATCC 27603 genome sequencing and assembly.</title>
        <authorList>
            <person name="Maclea K.S."/>
            <person name="Maynard C.R."/>
        </authorList>
    </citation>
    <scope>NUCLEOTIDE SEQUENCE [LARGE SCALE GENOMIC DNA]</scope>
    <source>
        <strain evidence="1 2">ATCC 27603</strain>
    </source>
</reference>
<dbReference type="RefSeq" id="WP_126352285.1">
    <property type="nucleotide sequence ID" value="NZ_CP086384.1"/>
</dbReference>
<organism evidence="1 2">
    <name type="scientific">Deinococcus radiophilus</name>
    <dbReference type="NCBI Taxonomy" id="32062"/>
    <lineage>
        <taxon>Bacteria</taxon>
        <taxon>Thermotogati</taxon>
        <taxon>Deinococcota</taxon>
        <taxon>Deinococci</taxon>
        <taxon>Deinococcales</taxon>
        <taxon>Deinococcaceae</taxon>
        <taxon>Deinococcus</taxon>
    </lineage>
</organism>